<accession>A0A972FGF6</accession>
<reference evidence="1" key="1">
    <citation type="submission" date="2019-12" db="EMBL/GenBank/DDBJ databases">
        <title>Comparative genomics gives insights into the taxonomy of the Azoarcus-Aromatoleum group and reveals separate origins of nif in the plant-associated Azoarcus and non-plant-associated Aromatoleum sub-groups.</title>
        <authorList>
            <person name="Lafos M."/>
            <person name="Maluk M."/>
            <person name="Batista M."/>
            <person name="Junghare M."/>
            <person name="Carmona M."/>
            <person name="Faoro H."/>
            <person name="Cruz L.M."/>
            <person name="Battistoni F."/>
            <person name="De Souza E."/>
            <person name="Pedrosa F."/>
            <person name="Chen W.-M."/>
            <person name="Poole P.S."/>
            <person name="Dixon R.A."/>
            <person name="James E.K."/>
        </authorList>
    </citation>
    <scope>NUCLEOTIDE SEQUENCE</scope>
    <source>
        <strain evidence="1">NSC3</strain>
    </source>
</reference>
<evidence type="ECO:0000313" key="1">
    <source>
        <dbReference type="EMBL" id="NMG05103.1"/>
    </source>
</evidence>
<protein>
    <submittedName>
        <fullName evidence="1">Uncharacterized protein</fullName>
    </submittedName>
</protein>
<proteinExistence type="predicted"/>
<dbReference type="RefSeq" id="WP_168989716.1">
    <property type="nucleotide sequence ID" value="NZ_CAWPHM010000120.1"/>
</dbReference>
<sequence length="180" mass="20575">MQTDELIFDLELVDIVDGIGAFRDAAGKVQNIPLAHGGWRESIGRRGAAMREGSREGWRFRPYLDATLERFPESDEEGRLGWKCRAKPEGFTCPAWILPGEDGEFVEDECEDFQIRVPTEFLDLCDRYGVDVEDVIHGFIADAAGLMNWVRCPRADEFSSHGSDERMLAQEYIERTWRRG</sequence>
<dbReference type="Proteomes" id="UP000599523">
    <property type="component" value="Unassembled WGS sequence"/>
</dbReference>
<dbReference type="EMBL" id="WTVM01000208">
    <property type="protein sequence ID" value="NMG05103.1"/>
    <property type="molecule type" value="Genomic_DNA"/>
</dbReference>
<dbReference type="AlphaFoldDB" id="A0A972FGF6"/>
<comment type="caution">
    <text evidence="1">The sequence shown here is derived from an EMBL/GenBank/DDBJ whole genome shotgun (WGS) entry which is preliminary data.</text>
</comment>
<name>A0A972FGF6_9RHOO</name>
<keyword evidence="2" id="KW-1185">Reference proteome</keyword>
<organism evidence="1 2">
    <name type="scientific">Azoarcus taiwanensis</name>
    <dbReference type="NCBI Taxonomy" id="666964"/>
    <lineage>
        <taxon>Bacteria</taxon>
        <taxon>Pseudomonadati</taxon>
        <taxon>Pseudomonadota</taxon>
        <taxon>Betaproteobacteria</taxon>
        <taxon>Rhodocyclales</taxon>
        <taxon>Zoogloeaceae</taxon>
        <taxon>Azoarcus</taxon>
    </lineage>
</organism>
<evidence type="ECO:0000313" key="2">
    <source>
        <dbReference type="Proteomes" id="UP000599523"/>
    </source>
</evidence>
<gene>
    <name evidence="1" type="ORF">GPA21_19370</name>
</gene>